<keyword evidence="2 4" id="KW-0378">Hydrolase</keyword>
<dbReference type="InterPro" id="IPR006626">
    <property type="entry name" value="PbH1"/>
</dbReference>
<feature type="signal peptide" evidence="5">
    <location>
        <begin position="1"/>
        <end position="22"/>
    </location>
</feature>
<feature type="chain" id="PRO_5015767146" evidence="5">
    <location>
        <begin position="23"/>
        <end position="441"/>
    </location>
</feature>
<reference evidence="6 7" key="1">
    <citation type="submission" date="2018-03" db="EMBL/GenBank/DDBJ databases">
        <title>Genomic Encyclopedia of Archaeal and Bacterial Type Strains, Phase II (KMG-II): from individual species to whole genera.</title>
        <authorList>
            <person name="Goeker M."/>
        </authorList>
    </citation>
    <scope>NUCLEOTIDE SEQUENCE [LARGE SCALE GENOMIC DNA]</scope>
    <source>
        <strain evidence="6 7">DSM 25027</strain>
    </source>
</reference>
<gene>
    <name evidence="6" type="ORF">CLV81_0286</name>
</gene>
<dbReference type="InterPro" id="IPR000743">
    <property type="entry name" value="Glyco_hydro_28"/>
</dbReference>
<proteinExistence type="inferred from homology"/>
<name>A0A2T0MFD4_9FLAO</name>
<evidence type="ECO:0000256" key="1">
    <source>
        <dbReference type="ARBA" id="ARBA00008834"/>
    </source>
</evidence>
<dbReference type="InterPro" id="IPR011050">
    <property type="entry name" value="Pectin_lyase_fold/virulence"/>
</dbReference>
<accession>A0A2T0MFD4</accession>
<keyword evidence="3 4" id="KW-0326">Glycosidase</keyword>
<evidence type="ECO:0000256" key="5">
    <source>
        <dbReference type="SAM" id="SignalP"/>
    </source>
</evidence>
<dbReference type="SUPFAM" id="SSF51126">
    <property type="entry name" value="Pectin lyase-like"/>
    <property type="match status" value="1"/>
</dbReference>
<evidence type="ECO:0000256" key="4">
    <source>
        <dbReference type="RuleBase" id="RU361169"/>
    </source>
</evidence>
<evidence type="ECO:0000256" key="3">
    <source>
        <dbReference type="ARBA" id="ARBA00023295"/>
    </source>
</evidence>
<dbReference type="GO" id="GO:0005975">
    <property type="term" value="P:carbohydrate metabolic process"/>
    <property type="evidence" value="ECO:0007669"/>
    <property type="project" value="InterPro"/>
</dbReference>
<evidence type="ECO:0000313" key="7">
    <source>
        <dbReference type="Proteomes" id="UP000237640"/>
    </source>
</evidence>
<dbReference type="Proteomes" id="UP000237640">
    <property type="component" value="Unassembled WGS sequence"/>
</dbReference>
<keyword evidence="5" id="KW-0732">Signal</keyword>
<dbReference type="GO" id="GO:0004650">
    <property type="term" value="F:polygalacturonase activity"/>
    <property type="evidence" value="ECO:0007669"/>
    <property type="project" value="InterPro"/>
</dbReference>
<dbReference type="EMBL" id="PVYX01000001">
    <property type="protein sequence ID" value="PRX56291.1"/>
    <property type="molecule type" value="Genomic_DNA"/>
</dbReference>
<sequence>MRGAVLSISLFIFLLISCSNQNQNELNILDFGAVPDGKTMNTQAIQSAIEEALQSQGKVIVPKGTFLTGALTLGPNITLQIDEGATLLASPNMEDYPEKHFISAPYADSLIIKGKGTINGNGTAFFDNDWKFTERPQPWIVISDARGVSVTGIRFENSPSHTLNFNFCDGVTVDNISIKNDPRSRNTDGIDIRNTRNITITNSDIRTGDDAICLKVTSKEHLWHDPKGNPRPRTVENVLVKDCYLESDDSALKLGTGSGHFTQNIVFEDITIRKTRYAMALFMMDGGVYRDILFKNIDAETGARHPQEYGIFMDIHQRQEDSPVGQIENIRFEDCSITTNGIFYLSGHPEQQLDKIQLENVSVTFMDHLDNSSWKKPKGNRKIKQWASTSDFVREKGKFILADAKNVQMNNVNFSKVPNDSIALFWKHNVSMDTLNIKITP</sequence>
<dbReference type="OrthoDB" id="9795222at2"/>
<dbReference type="PANTHER" id="PTHR31339:SF9">
    <property type="entry name" value="PLASMIN AND FIBRONECTIN-BINDING PROTEIN A"/>
    <property type="match status" value="1"/>
</dbReference>
<comment type="caution">
    <text evidence="6">The sequence shown here is derived from an EMBL/GenBank/DDBJ whole genome shotgun (WGS) entry which is preliminary data.</text>
</comment>
<dbReference type="AlphaFoldDB" id="A0A2T0MFD4"/>
<protein>
    <submittedName>
        <fullName evidence="6">Glycosyl hydrolase family 28</fullName>
    </submittedName>
</protein>
<dbReference type="PROSITE" id="PS51257">
    <property type="entry name" value="PROKAR_LIPOPROTEIN"/>
    <property type="match status" value="1"/>
</dbReference>
<dbReference type="PANTHER" id="PTHR31339">
    <property type="entry name" value="PECTIN LYASE-RELATED"/>
    <property type="match status" value="1"/>
</dbReference>
<keyword evidence="7" id="KW-1185">Reference proteome</keyword>
<organism evidence="6 7">
    <name type="scientific">Flagellimonas meridianipacifica</name>
    <dbReference type="NCBI Taxonomy" id="1080225"/>
    <lineage>
        <taxon>Bacteria</taxon>
        <taxon>Pseudomonadati</taxon>
        <taxon>Bacteroidota</taxon>
        <taxon>Flavobacteriia</taxon>
        <taxon>Flavobacteriales</taxon>
        <taxon>Flavobacteriaceae</taxon>
        <taxon>Flagellimonas</taxon>
    </lineage>
</organism>
<comment type="similarity">
    <text evidence="1 4">Belongs to the glycosyl hydrolase 28 family.</text>
</comment>
<evidence type="ECO:0000313" key="6">
    <source>
        <dbReference type="EMBL" id="PRX56291.1"/>
    </source>
</evidence>
<dbReference type="InterPro" id="IPR012334">
    <property type="entry name" value="Pectin_lyas_fold"/>
</dbReference>
<dbReference type="Pfam" id="PF00295">
    <property type="entry name" value="Glyco_hydro_28"/>
    <property type="match status" value="1"/>
</dbReference>
<dbReference type="SMART" id="SM00710">
    <property type="entry name" value="PbH1"/>
    <property type="match status" value="5"/>
</dbReference>
<dbReference type="RefSeq" id="WP_106143282.1">
    <property type="nucleotide sequence ID" value="NZ_PVYX01000001.1"/>
</dbReference>
<dbReference type="Gene3D" id="2.160.20.10">
    <property type="entry name" value="Single-stranded right-handed beta-helix, Pectin lyase-like"/>
    <property type="match status" value="1"/>
</dbReference>
<evidence type="ECO:0000256" key="2">
    <source>
        <dbReference type="ARBA" id="ARBA00022801"/>
    </source>
</evidence>
<dbReference type="InterPro" id="IPR051801">
    <property type="entry name" value="GH28_Enzymes"/>
</dbReference>